<dbReference type="InterPro" id="IPR004358">
    <property type="entry name" value="Sig_transdc_His_kin-like_C"/>
</dbReference>
<evidence type="ECO:0000256" key="3">
    <source>
        <dbReference type="ARBA" id="ARBA00012438"/>
    </source>
</evidence>
<dbReference type="KEGG" id="amam:HPC72_00230"/>
<comment type="catalytic activity">
    <reaction evidence="1">
        <text>ATP + protein L-histidine = ADP + protein N-phospho-L-histidine.</text>
        <dbReference type="EC" id="2.7.13.3"/>
    </reaction>
</comment>
<dbReference type="AlphaFoldDB" id="A0A6M8B2L8"/>
<organism evidence="9 10">
    <name type="scientific">Actinomyces marmotae</name>
    <dbReference type="NCBI Taxonomy" id="2737173"/>
    <lineage>
        <taxon>Bacteria</taxon>
        <taxon>Bacillati</taxon>
        <taxon>Actinomycetota</taxon>
        <taxon>Actinomycetes</taxon>
        <taxon>Actinomycetales</taxon>
        <taxon>Actinomycetaceae</taxon>
        <taxon>Actinomyces</taxon>
    </lineage>
</organism>
<dbReference type="EC" id="2.7.13.3" evidence="3"/>
<gene>
    <name evidence="9" type="ORF">HPC72_00230</name>
</gene>
<evidence type="ECO:0000256" key="5">
    <source>
        <dbReference type="ARBA" id="ARBA00022679"/>
    </source>
</evidence>
<dbReference type="SMART" id="SM00388">
    <property type="entry name" value="HisKA"/>
    <property type="match status" value="1"/>
</dbReference>
<evidence type="ECO:0000256" key="2">
    <source>
        <dbReference type="ARBA" id="ARBA00004236"/>
    </source>
</evidence>
<dbReference type="PANTHER" id="PTHR43711">
    <property type="entry name" value="TWO-COMPONENT HISTIDINE KINASE"/>
    <property type="match status" value="1"/>
</dbReference>
<accession>A0A6M8B2L8</accession>
<evidence type="ECO:0000256" key="1">
    <source>
        <dbReference type="ARBA" id="ARBA00000085"/>
    </source>
</evidence>
<proteinExistence type="predicted"/>
<dbReference type="SUPFAM" id="SSF47384">
    <property type="entry name" value="Homodimeric domain of signal transducing histidine kinase"/>
    <property type="match status" value="1"/>
</dbReference>
<keyword evidence="7" id="KW-0902">Two-component regulatory system</keyword>
<dbReference type="PROSITE" id="PS50109">
    <property type="entry name" value="HIS_KIN"/>
    <property type="match status" value="1"/>
</dbReference>
<dbReference type="InterPro" id="IPR005467">
    <property type="entry name" value="His_kinase_dom"/>
</dbReference>
<dbReference type="Pfam" id="PF02518">
    <property type="entry name" value="HATPase_c"/>
    <property type="match status" value="1"/>
</dbReference>
<dbReference type="InterPro" id="IPR036097">
    <property type="entry name" value="HisK_dim/P_sf"/>
</dbReference>
<dbReference type="SMART" id="SM00387">
    <property type="entry name" value="HATPase_c"/>
    <property type="match status" value="1"/>
</dbReference>
<evidence type="ECO:0000313" key="9">
    <source>
        <dbReference type="EMBL" id="QKD78900.1"/>
    </source>
</evidence>
<dbReference type="PANTHER" id="PTHR43711:SF31">
    <property type="entry name" value="HISTIDINE KINASE"/>
    <property type="match status" value="1"/>
</dbReference>
<sequence>MPCAWTPALLAALCLVLAAACGITARQRHLLRLVRLDNARLRATAQDRATPRDVLAHEIRTPLALIGASAELLAEETPGELNEVQRRFVHTIQDNARQAQQMAEDFLTEARLGHELFSLRLADVELRGLVRELIQEMRRTASNPIRLEERGRPIRAHADHRLLRQAIANTVTNALRHSPEGTTVTVRVSAEAEDALITVMDDGPGMTPHERSQAFEPYATTNPLAAPASRGAGLGMLVTQRIMEAHEGGVLIDTIMAKGTTVYLSLPLRRDAPPKEGQPS</sequence>
<evidence type="ECO:0000256" key="4">
    <source>
        <dbReference type="ARBA" id="ARBA00022553"/>
    </source>
</evidence>
<dbReference type="Gene3D" id="3.30.565.10">
    <property type="entry name" value="Histidine kinase-like ATPase, C-terminal domain"/>
    <property type="match status" value="1"/>
</dbReference>
<evidence type="ECO:0000259" key="8">
    <source>
        <dbReference type="PROSITE" id="PS50109"/>
    </source>
</evidence>
<dbReference type="SUPFAM" id="SSF55874">
    <property type="entry name" value="ATPase domain of HSP90 chaperone/DNA topoisomerase II/histidine kinase"/>
    <property type="match status" value="1"/>
</dbReference>
<reference evidence="9 10" key="1">
    <citation type="submission" date="2020-05" db="EMBL/GenBank/DDBJ databases">
        <title>Actinomyces sp. zg-325.</title>
        <authorList>
            <person name="Yang C."/>
        </authorList>
    </citation>
    <scope>NUCLEOTIDE SEQUENCE [LARGE SCALE GENOMIC DNA]</scope>
    <source>
        <strain evidence="10">zg-325</strain>
    </source>
</reference>
<dbReference type="InterPro" id="IPR036890">
    <property type="entry name" value="HATPase_C_sf"/>
</dbReference>
<dbReference type="InterPro" id="IPR050736">
    <property type="entry name" value="Sensor_HK_Regulatory"/>
</dbReference>
<evidence type="ECO:0000256" key="6">
    <source>
        <dbReference type="ARBA" id="ARBA00022777"/>
    </source>
</evidence>
<dbReference type="Pfam" id="PF00512">
    <property type="entry name" value="HisKA"/>
    <property type="match status" value="1"/>
</dbReference>
<name>A0A6M8B2L8_9ACTO</name>
<keyword evidence="5" id="KW-0808">Transferase</keyword>
<dbReference type="CDD" id="cd00075">
    <property type="entry name" value="HATPase"/>
    <property type="match status" value="1"/>
</dbReference>
<dbReference type="Gene3D" id="1.10.287.130">
    <property type="match status" value="1"/>
</dbReference>
<comment type="subcellular location">
    <subcellularLocation>
        <location evidence="2">Cell membrane</location>
    </subcellularLocation>
</comment>
<protein>
    <recommendedName>
        <fullName evidence="3">histidine kinase</fullName>
        <ecNumber evidence="3">2.7.13.3</ecNumber>
    </recommendedName>
</protein>
<dbReference type="InterPro" id="IPR003594">
    <property type="entry name" value="HATPase_dom"/>
</dbReference>
<dbReference type="Proteomes" id="UP000504752">
    <property type="component" value="Chromosome"/>
</dbReference>
<evidence type="ECO:0000256" key="7">
    <source>
        <dbReference type="ARBA" id="ARBA00023012"/>
    </source>
</evidence>
<dbReference type="RefSeq" id="WP_159717956.1">
    <property type="nucleotide sequence ID" value="NZ_CP053642.1"/>
</dbReference>
<feature type="domain" description="Histidine kinase" evidence="8">
    <location>
        <begin position="54"/>
        <end position="270"/>
    </location>
</feature>
<dbReference type="InterPro" id="IPR003661">
    <property type="entry name" value="HisK_dim/P_dom"/>
</dbReference>
<keyword evidence="4" id="KW-0597">Phosphoprotein</keyword>
<keyword evidence="10" id="KW-1185">Reference proteome</keyword>
<evidence type="ECO:0000313" key="10">
    <source>
        <dbReference type="Proteomes" id="UP000504752"/>
    </source>
</evidence>
<dbReference type="GO" id="GO:0005886">
    <property type="term" value="C:plasma membrane"/>
    <property type="evidence" value="ECO:0007669"/>
    <property type="project" value="UniProtKB-SubCell"/>
</dbReference>
<dbReference type="EMBL" id="CP053642">
    <property type="protein sequence ID" value="QKD78900.1"/>
    <property type="molecule type" value="Genomic_DNA"/>
</dbReference>
<keyword evidence="6 9" id="KW-0418">Kinase</keyword>
<dbReference type="GO" id="GO:0000155">
    <property type="term" value="F:phosphorelay sensor kinase activity"/>
    <property type="evidence" value="ECO:0007669"/>
    <property type="project" value="InterPro"/>
</dbReference>
<dbReference type="PRINTS" id="PR00344">
    <property type="entry name" value="BCTRLSENSOR"/>
</dbReference>
<dbReference type="CDD" id="cd00082">
    <property type="entry name" value="HisKA"/>
    <property type="match status" value="1"/>
</dbReference>